<dbReference type="InterPro" id="IPR010580">
    <property type="entry name" value="ER_stress-assoc"/>
</dbReference>
<evidence type="ECO:0000256" key="7">
    <source>
        <dbReference type="SAM" id="MobiDB-lite"/>
    </source>
</evidence>
<feature type="region of interest" description="Disordered" evidence="7">
    <location>
        <begin position="1"/>
        <end position="37"/>
    </location>
</feature>
<protein>
    <recommendedName>
        <fullName evidence="6">Stress-associated endoplasmic reticulum protein</fullName>
    </recommendedName>
</protein>
<evidence type="ECO:0000256" key="5">
    <source>
        <dbReference type="ARBA" id="ARBA00023136"/>
    </source>
</evidence>
<comment type="similarity">
    <text evidence="1 6">Belongs to the RAMP4 family.</text>
</comment>
<dbReference type="GO" id="GO:0005789">
    <property type="term" value="C:endoplasmic reticulum membrane"/>
    <property type="evidence" value="ECO:0007669"/>
    <property type="project" value="UniProtKB-SubCell"/>
</dbReference>
<reference evidence="8" key="1">
    <citation type="journal article" date="2023" name="Mol. Phylogenet. Evol.">
        <title>Genome-scale phylogeny and comparative genomics of the fungal order Sordariales.</title>
        <authorList>
            <person name="Hensen N."/>
            <person name="Bonometti L."/>
            <person name="Westerberg I."/>
            <person name="Brannstrom I.O."/>
            <person name="Guillou S."/>
            <person name="Cros-Aarteil S."/>
            <person name="Calhoun S."/>
            <person name="Haridas S."/>
            <person name="Kuo A."/>
            <person name="Mondo S."/>
            <person name="Pangilinan J."/>
            <person name="Riley R."/>
            <person name="LaButti K."/>
            <person name="Andreopoulos B."/>
            <person name="Lipzen A."/>
            <person name="Chen C."/>
            <person name="Yan M."/>
            <person name="Daum C."/>
            <person name="Ng V."/>
            <person name="Clum A."/>
            <person name="Steindorff A."/>
            <person name="Ohm R.A."/>
            <person name="Martin F."/>
            <person name="Silar P."/>
            <person name="Natvig D.O."/>
            <person name="Lalanne C."/>
            <person name="Gautier V."/>
            <person name="Ament-Velasquez S.L."/>
            <person name="Kruys A."/>
            <person name="Hutchinson M.I."/>
            <person name="Powell A.J."/>
            <person name="Barry K."/>
            <person name="Miller A.N."/>
            <person name="Grigoriev I.V."/>
            <person name="Debuchy R."/>
            <person name="Gladieux P."/>
            <person name="Hiltunen Thoren M."/>
            <person name="Johannesson H."/>
        </authorList>
    </citation>
    <scope>NUCLEOTIDE SEQUENCE</scope>
    <source>
        <strain evidence="8">CBS 314.62</strain>
    </source>
</reference>
<evidence type="ECO:0000256" key="1">
    <source>
        <dbReference type="ARBA" id="ARBA00005500"/>
    </source>
</evidence>
<dbReference type="AlphaFoldDB" id="A0AAE1CA06"/>
<sequence length="124" mass="13658">MAQTPQQRRANAKFVKDQEARRGKSEDQLKKKVEKAQKSPISPIWLGVLAFIIIGGKGQGEGQGMIEAIYPRYFFEPWGVQDRPPSTHKLGGGGVFLVGAALSQSPLRRTTELAQGQKSRARVI</sequence>
<comment type="subcellular location">
    <subcellularLocation>
        <location evidence="6">Membrane</location>
        <topology evidence="6">Single-pass membrane protein</topology>
    </subcellularLocation>
    <subcellularLocation>
        <location evidence="6">Endoplasmic reticulum membrane</location>
        <topology evidence="6">Single-pass membrane protein</topology>
    </subcellularLocation>
</comment>
<keyword evidence="4" id="KW-1133">Transmembrane helix</keyword>
<evidence type="ECO:0000256" key="6">
    <source>
        <dbReference type="RuleBase" id="RU364120"/>
    </source>
</evidence>
<evidence type="ECO:0000256" key="2">
    <source>
        <dbReference type="ARBA" id="ARBA00022692"/>
    </source>
</evidence>
<name>A0AAE1CA06_9PEZI</name>
<proteinExistence type="inferred from homology"/>
<keyword evidence="9" id="KW-1185">Reference proteome</keyword>
<reference evidence="8" key="2">
    <citation type="submission" date="2023-06" db="EMBL/GenBank/DDBJ databases">
        <authorList>
            <consortium name="Lawrence Berkeley National Laboratory"/>
            <person name="Haridas S."/>
            <person name="Hensen N."/>
            <person name="Bonometti L."/>
            <person name="Westerberg I."/>
            <person name="Brannstrom I.O."/>
            <person name="Guillou S."/>
            <person name="Cros-Aarteil S."/>
            <person name="Calhoun S."/>
            <person name="Kuo A."/>
            <person name="Mondo S."/>
            <person name="Pangilinan J."/>
            <person name="Riley R."/>
            <person name="Labutti K."/>
            <person name="Andreopoulos B."/>
            <person name="Lipzen A."/>
            <person name="Chen C."/>
            <person name="Yanf M."/>
            <person name="Daum C."/>
            <person name="Ng V."/>
            <person name="Clum A."/>
            <person name="Steindorff A."/>
            <person name="Ohm R."/>
            <person name="Martin F."/>
            <person name="Silar P."/>
            <person name="Natvig D."/>
            <person name="Lalanne C."/>
            <person name="Gautier V."/>
            <person name="Ament-Velasquez S.L."/>
            <person name="Kruys A."/>
            <person name="Hutchinson M.I."/>
            <person name="Powell A.J."/>
            <person name="Barry K."/>
            <person name="Miller A.N."/>
            <person name="Grigoriev I.V."/>
            <person name="Debuchy R."/>
            <person name="Gladieux P."/>
            <person name="Thoren M.H."/>
            <person name="Johannesson H."/>
        </authorList>
    </citation>
    <scope>NUCLEOTIDE SEQUENCE</scope>
    <source>
        <strain evidence="8">CBS 314.62</strain>
    </source>
</reference>
<dbReference type="Proteomes" id="UP001270362">
    <property type="component" value="Unassembled WGS sequence"/>
</dbReference>
<dbReference type="EMBL" id="JAULSO010000003">
    <property type="protein sequence ID" value="KAK3685023.1"/>
    <property type="molecule type" value="Genomic_DNA"/>
</dbReference>
<organism evidence="8 9">
    <name type="scientific">Podospora appendiculata</name>
    <dbReference type="NCBI Taxonomy" id="314037"/>
    <lineage>
        <taxon>Eukaryota</taxon>
        <taxon>Fungi</taxon>
        <taxon>Dikarya</taxon>
        <taxon>Ascomycota</taxon>
        <taxon>Pezizomycotina</taxon>
        <taxon>Sordariomycetes</taxon>
        <taxon>Sordariomycetidae</taxon>
        <taxon>Sordariales</taxon>
        <taxon>Podosporaceae</taxon>
        <taxon>Podospora</taxon>
    </lineage>
</organism>
<keyword evidence="3 6" id="KW-0256">Endoplasmic reticulum</keyword>
<evidence type="ECO:0000313" key="8">
    <source>
        <dbReference type="EMBL" id="KAK3685023.1"/>
    </source>
</evidence>
<evidence type="ECO:0000313" key="9">
    <source>
        <dbReference type="Proteomes" id="UP001270362"/>
    </source>
</evidence>
<evidence type="ECO:0000256" key="4">
    <source>
        <dbReference type="ARBA" id="ARBA00022989"/>
    </source>
</evidence>
<accession>A0AAE1CA06</accession>
<keyword evidence="2" id="KW-0812">Transmembrane</keyword>
<evidence type="ECO:0000256" key="3">
    <source>
        <dbReference type="ARBA" id="ARBA00022824"/>
    </source>
</evidence>
<comment type="caution">
    <text evidence="8">The sequence shown here is derived from an EMBL/GenBank/DDBJ whole genome shotgun (WGS) entry which is preliminary data.</text>
</comment>
<feature type="compositionally biased region" description="Basic and acidic residues" evidence="7">
    <location>
        <begin position="14"/>
        <end position="37"/>
    </location>
</feature>
<gene>
    <name evidence="8" type="ORF">B0T22DRAFT_207615</name>
</gene>
<keyword evidence="5" id="KW-0472">Membrane</keyword>
<comment type="function">
    <text evidence="6">Interacts with target proteins during translocation into the lumen of the endoplasmic reticulum. Protects unfolded target proteins against degradation and facilitate correct glycosylation.</text>
</comment>
<dbReference type="Pfam" id="PF06624">
    <property type="entry name" value="RAMP4"/>
    <property type="match status" value="1"/>
</dbReference>